<dbReference type="SUPFAM" id="SSF56112">
    <property type="entry name" value="Protein kinase-like (PK-like)"/>
    <property type="match status" value="1"/>
</dbReference>
<dbReference type="Proteomes" id="UP000242381">
    <property type="component" value="Unassembled WGS sequence"/>
</dbReference>
<accession>A0A1X0S264</accession>
<keyword evidence="7" id="KW-0690">Ribosome biogenesis</keyword>
<dbReference type="FunFam" id="3.30.200.20:FF:000148">
    <property type="entry name" value="Serine/threonine-protein kinase RIO1"/>
    <property type="match status" value="1"/>
</dbReference>
<dbReference type="InterPro" id="IPR051272">
    <property type="entry name" value="RIO-type_Ser/Thr_kinase"/>
</dbReference>
<dbReference type="Pfam" id="PF01163">
    <property type="entry name" value="RIO1"/>
    <property type="match status" value="1"/>
</dbReference>
<feature type="compositionally biased region" description="Acidic residues" evidence="19">
    <location>
        <begin position="769"/>
        <end position="797"/>
    </location>
</feature>
<comment type="subcellular location">
    <subcellularLocation>
        <location evidence="2">Cytoplasm</location>
    </subcellularLocation>
</comment>
<dbReference type="GO" id="GO:0005737">
    <property type="term" value="C:cytoplasm"/>
    <property type="evidence" value="ECO:0007669"/>
    <property type="project" value="UniProtKB-SubCell"/>
</dbReference>
<dbReference type="Gene3D" id="3.90.230.10">
    <property type="entry name" value="Creatinase/methionine aminopeptidase superfamily"/>
    <property type="match status" value="1"/>
</dbReference>
<dbReference type="InterPro" id="IPR029149">
    <property type="entry name" value="Creatin/AminoP/Spt16_N"/>
</dbReference>
<dbReference type="InterPro" id="IPR000687">
    <property type="entry name" value="RIO_kinase"/>
</dbReference>
<dbReference type="Gene3D" id="3.30.200.20">
    <property type="entry name" value="Phosphorylase Kinase, domain 1"/>
    <property type="match status" value="1"/>
</dbReference>
<evidence type="ECO:0000256" key="16">
    <source>
        <dbReference type="ARBA" id="ARBA00047899"/>
    </source>
</evidence>
<dbReference type="EC" id="2.7.11.1" evidence="4"/>
<keyword evidence="14" id="KW-0067">ATP-binding</keyword>
<dbReference type="VEuPathDB" id="FungiDB:BCV72DRAFT_198228"/>
<evidence type="ECO:0000256" key="12">
    <source>
        <dbReference type="ARBA" id="ARBA00022777"/>
    </source>
</evidence>
<evidence type="ECO:0000256" key="10">
    <source>
        <dbReference type="ARBA" id="ARBA00022723"/>
    </source>
</evidence>
<evidence type="ECO:0000256" key="6">
    <source>
        <dbReference type="ARBA" id="ARBA00022490"/>
    </source>
</evidence>
<dbReference type="InterPro" id="IPR018934">
    <property type="entry name" value="RIO_dom"/>
</dbReference>
<evidence type="ECO:0000256" key="17">
    <source>
        <dbReference type="ARBA" id="ARBA00048679"/>
    </source>
</evidence>
<comment type="similarity">
    <text evidence="3">Belongs to the protein kinase superfamily. RIO-type Ser/Thr kinase family.</text>
</comment>
<evidence type="ECO:0000256" key="18">
    <source>
        <dbReference type="ARBA" id="ARBA00068838"/>
    </source>
</evidence>
<evidence type="ECO:0000256" key="5">
    <source>
        <dbReference type="ARBA" id="ARBA00016038"/>
    </source>
</evidence>
<evidence type="ECO:0000313" key="22">
    <source>
        <dbReference type="Proteomes" id="UP000242381"/>
    </source>
</evidence>
<organism evidence="21 22">
    <name type="scientific">Rhizopus microsporus</name>
    <dbReference type="NCBI Taxonomy" id="58291"/>
    <lineage>
        <taxon>Eukaryota</taxon>
        <taxon>Fungi</taxon>
        <taxon>Fungi incertae sedis</taxon>
        <taxon>Mucoromycota</taxon>
        <taxon>Mucoromycotina</taxon>
        <taxon>Mucoromycetes</taxon>
        <taxon>Mucorales</taxon>
        <taxon>Mucorineae</taxon>
        <taxon>Rhizopodaceae</taxon>
        <taxon>Rhizopus</taxon>
    </lineage>
</organism>
<dbReference type="PANTHER" id="PTHR45723">
    <property type="entry name" value="SERINE/THREONINE-PROTEIN KINASE RIO1"/>
    <property type="match status" value="1"/>
</dbReference>
<evidence type="ECO:0000256" key="2">
    <source>
        <dbReference type="ARBA" id="ARBA00004496"/>
    </source>
</evidence>
<dbReference type="GO" id="GO:0005524">
    <property type="term" value="F:ATP binding"/>
    <property type="evidence" value="ECO:0007669"/>
    <property type="project" value="UniProtKB-KW"/>
</dbReference>
<evidence type="ECO:0000256" key="14">
    <source>
        <dbReference type="ARBA" id="ARBA00022840"/>
    </source>
</evidence>
<keyword evidence="13" id="KW-0378">Hydrolase</keyword>
<comment type="cofactor">
    <cofactor evidence="1">
        <name>Mg(2+)</name>
        <dbReference type="ChEBI" id="CHEBI:18420"/>
    </cofactor>
</comment>
<keyword evidence="6" id="KW-0963">Cytoplasm</keyword>
<dbReference type="GO" id="GO:0016787">
    <property type="term" value="F:hydrolase activity"/>
    <property type="evidence" value="ECO:0007669"/>
    <property type="project" value="UniProtKB-KW"/>
</dbReference>
<comment type="catalytic activity">
    <reaction evidence="17">
        <text>L-seryl-[protein] + ATP = O-phospho-L-seryl-[protein] + ADP + H(+)</text>
        <dbReference type="Rhea" id="RHEA:17989"/>
        <dbReference type="Rhea" id="RHEA-COMP:9863"/>
        <dbReference type="Rhea" id="RHEA-COMP:11604"/>
        <dbReference type="ChEBI" id="CHEBI:15378"/>
        <dbReference type="ChEBI" id="CHEBI:29999"/>
        <dbReference type="ChEBI" id="CHEBI:30616"/>
        <dbReference type="ChEBI" id="CHEBI:83421"/>
        <dbReference type="ChEBI" id="CHEBI:456216"/>
        <dbReference type="EC" id="2.7.11.1"/>
    </reaction>
</comment>
<evidence type="ECO:0000256" key="9">
    <source>
        <dbReference type="ARBA" id="ARBA00022679"/>
    </source>
</evidence>
<evidence type="ECO:0000256" key="19">
    <source>
        <dbReference type="SAM" id="MobiDB-lite"/>
    </source>
</evidence>
<dbReference type="InterPro" id="IPR000994">
    <property type="entry name" value="Pept_M24"/>
</dbReference>
<dbReference type="GO" id="GO:0004674">
    <property type="term" value="F:protein serine/threonine kinase activity"/>
    <property type="evidence" value="ECO:0007669"/>
    <property type="project" value="UniProtKB-KW"/>
</dbReference>
<keyword evidence="9" id="KW-0808">Transferase</keyword>
<proteinExistence type="inferred from homology"/>
<name>A0A1X0S264_RHIZD</name>
<keyword evidence="15" id="KW-0460">Magnesium</keyword>
<feature type="compositionally biased region" description="Basic residues" evidence="19">
    <location>
        <begin position="828"/>
        <end position="850"/>
    </location>
</feature>
<dbReference type="InterPro" id="IPR011009">
    <property type="entry name" value="Kinase-like_dom_sf"/>
</dbReference>
<dbReference type="AlphaFoldDB" id="A0A1X0S264"/>
<evidence type="ECO:0000256" key="7">
    <source>
        <dbReference type="ARBA" id="ARBA00022517"/>
    </source>
</evidence>
<evidence type="ECO:0000259" key="20">
    <source>
        <dbReference type="SMART" id="SM00090"/>
    </source>
</evidence>
<reference evidence="21 22" key="1">
    <citation type="journal article" date="2016" name="Proc. Natl. Acad. Sci. U.S.A.">
        <title>Lipid metabolic changes in an early divergent fungus govern the establishment of a mutualistic symbiosis with endobacteria.</title>
        <authorList>
            <person name="Lastovetsky O.A."/>
            <person name="Gaspar M.L."/>
            <person name="Mondo S.J."/>
            <person name="LaButti K.M."/>
            <person name="Sandor L."/>
            <person name="Grigoriev I.V."/>
            <person name="Henry S.A."/>
            <person name="Pawlowska T.E."/>
        </authorList>
    </citation>
    <scope>NUCLEOTIDE SEQUENCE [LARGE SCALE GENOMIC DNA]</scope>
    <source>
        <strain evidence="21 22">ATCC 11559</strain>
    </source>
</reference>
<protein>
    <recommendedName>
        <fullName evidence="5">Serine/threonine-protein kinase RIO1</fullName>
        <ecNumber evidence="4">2.7.11.1</ecNumber>
    </recommendedName>
    <alternativeName>
        <fullName evidence="18">Serine/threonine-protein kinase rio1</fullName>
    </alternativeName>
</protein>
<gene>
    <name evidence="21" type="ORF">BCV71DRAFT_179635</name>
</gene>
<dbReference type="SMART" id="SM00090">
    <property type="entry name" value="RIO"/>
    <property type="match status" value="1"/>
</dbReference>
<evidence type="ECO:0000256" key="13">
    <source>
        <dbReference type="ARBA" id="ARBA00022801"/>
    </source>
</evidence>
<keyword evidence="8" id="KW-0723">Serine/threonine-protein kinase</keyword>
<keyword evidence="11" id="KW-0547">Nucleotide-binding</keyword>
<keyword evidence="10" id="KW-0479">Metal-binding</keyword>
<evidence type="ECO:0000256" key="1">
    <source>
        <dbReference type="ARBA" id="ARBA00001946"/>
    </source>
</evidence>
<feature type="region of interest" description="Disordered" evidence="19">
    <location>
        <begin position="381"/>
        <end position="401"/>
    </location>
</feature>
<evidence type="ECO:0000313" key="21">
    <source>
        <dbReference type="EMBL" id="ORE18405.1"/>
    </source>
</evidence>
<evidence type="ECO:0000256" key="8">
    <source>
        <dbReference type="ARBA" id="ARBA00022527"/>
    </source>
</evidence>
<dbReference type="CDD" id="cd05147">
    <property type="entry name" value="RIO1_euk"/>
    <property type="match status" value="1"/>
</dbReference>
<evidence type="ECO:0000256" key="15">
    <source>
        <dbReference type="ARBA" id="ARBA00022842"/>
    </source>
</evidence>
<evidence type="ECO:0000256" key="4">
    <source>
        <dbReference type="ARBA" id="ARBA00012513"/>
    </source>
</evidence>
<evidence type="ECO:0000256" key="11">
    <source>
        <dbReference type="ARBA" id="ARBA00022741"/>
    </source>
</evidence>
<feature type="region of interest" description="Disordered" evidence="19">
    <location>
        <begin position="761"/>
        <end position="850"/>
    </location>
</feature>
<sequence length="850" mass="97413">MEGGATMQYYTNIQWDLSERPFLVVLFVDNTLPTGINMTVITPEFELTKAQKRLAEANLPEDIQPILVSWKEHESPFEGLRAVLPSETRVLIDPATRLFIYDGLRRLFPTDMAPIGIQQLRMIKSSAELSILRCVNTVTEMAIRAVRPHVKVGMSEYDIQQLMTSALKKAGLTNTWVLALVDEHAALPHGDSSETKVKKDSVVLIDTGGELYGYQSDTTRTFFLGKKDFNQTIEDAWYLVKQAQESVLDHTIAGNTTAAQVDLAARHVIQKGGYGTYFTHRLGHGIGLEMHEEPYMNKGNTKLVLVPGMTFSVEPGIYVTHEFGIRLEDIDYYSEEEYDDYDDYDDYLDDELNENDMWDNATGDFTKQYNKLRQQIATTTPKVEKPATPAPAMNTKKQPVQSQIKDKKQLLESQIESLGHLASRIHIDDEYNPGRLTASVAGDLRASSKKASGDKTIQKDKADRATVEQVLDPRTRIILFKMLNRGIFYEINGCISTGKEANVYHAVTEDGQHRAIKVYKTSILTFKDRDRYVTGEFRFRHGYSKSNPRKMVKVWAEKEMRNLRRLEQAGIPSPQALLLRMHVLVMDFLGDKHGWAYPRLKDAAIETSKYPALYYQLIKNIRTMYQVYHSRTLYIIDVSQSVEHDHPHASEFLRKDLSNVTDYFAKKGVRVMSLMDLFKFVTDVSFSNDEAVVDAKLQEIQERMDQQPETNNKEEEEIFKKSYIPTTLEEVIDIERDTLLVEKGEAKKLVYADLLGTGVTSSMQNMNLSDDDSNEEEEEEEEDDDENSESESESEDEDKPKKVRGKKNEDKDKKKERKKKAKEEARERRKHKIPKAEKKRKIKTTSKKKK</sequence>
<evidence type="ECO:0000256" key="3">
    <source>
        <dbReference type="ARBA" id="ARBA00009196"/>
    </source>
</evidence>
<dbReference type="Gene3D" id="1.10.510.10">
    <property type="entry name" value="Transferase(Phosphotransferase) domain 1"/>
    <property type="match status" value="1"/>
</dbReference>
<dbReference type="Pfam" id="PF00557">
    <property type="entry name" value="Peptidase_M24"/>
    <property type="match status" value="1"/>
</dbReference>
<keyword evidence="12" id="KW-0418">Kinase</keyword>
<dbReference type="GO" id="GO:0042254">
    <property type="term" value="P:ribosome biogenesis"/>
    <property type="evidence" value="ECO:0007669"/>
    <property type="project" value="UniProtKB-KW"/>
</dbReference>
<dbReference type="Gene3D" id="3.40.350.10">
    <property type="entry name" value="Creatinase/prolidase N-terminal domain"/>
    <property type="match status" value="1"/>
</dbReference>
<dbReference type="SUPFAM" id="SSF55920">
    <property type="entry name" value="Creatinase/aminopeptidase"/>
    <property type="match status" value="1"/>
</dbReference>
<dbReference type="GO" id="GO:0046872">
    <property type="term" value="F:metal ion binding"/>
    <property type="evidence" value="ECO:0007669"/>
    <property type="project" value="UniProtKB-KW"/>
</dbReference>
<feature type="domain" description="RIO kinase" evidence="20">
    <location>
        <begin position="460"/>
        <end position="683"/>
    </location>
</feature>
<dbReference type="InterPro" id="IPR036005">
    <property type="entry name" value="Creatinase/aminopeptidase-like"/>
</dbReference>
<comment type="catalytic activity">
    <reaction evidence="16">
        <text>L-threonyl-[protein] + ATP = O-phospho-L-threonyl-[protein] + ADP + H(+)</text>
        <dbReference type="Rhea" id="RHEA:46608"/>
        <dbReference type="Rhea" id="RHEA-COMP:11060"/>
        <dbReference type="Rhea" id="RHEA-COMP:11605"/>
        <dbReference type="ChEBI" id="CHEBI:15378"/>
        <dbReference type="ChEBI" id="CHEBI:30013"/>
        <dbReference type="ChEBI" id="CHEBI:30616"/>
        <dbReference type="ChEBI" id="CHEBI:61977"/>
        <dbReference type="ChEBI" id="CHEBI:456216"/>
        <dbReference type="EC" id="2.7.11.1"/>
    </reaction>
</comment>
<dbReference type="EMBL" id="KV921331">
    <property type="protein sequence ID" value="ORE18405.1"/>
    <property type="molecule type" value="Genomic_DNA"/>
</dbReference>